<name>A0A1L8GZS5_XENLA</name>
<dbReference type="GO" id="GO:0090314">
    <property type="term" value="P:positive regulation of protein targeting to membrane"/>
    <property type="evidence" value="ECO:0007669"/>
    <property type="project" value="TreeGrafter"/>
</dbReference>
<reference evidence="4 5" key="1">
    <citation type="submission" date="2025-04" db="UniProtKB">
        <authorList>
            <consortium name="RefSeq"/>
        </authorList>
    </citation>
    <scope>IDENTIFICATION</scope>
    <source>
        <strain evidence="4 5">J_2021</strain>
        <tissue evidence="4 5">Erythrocytes</tissue>
    </source>
</reference>
<protein>
    <submittedName>
        <fullName evidence="4 5">TRPM8 channel-associated factor homolog</fullName>
    </submittedName>
</protein>
<dbReference type="PANTHER" id="PTHR15730:SF7">
    <property type="entry name" value="TRPM8 CHANNEL-ASSOCIATED FACTOR HOMOLOG"/>
    <property type="match status" value="1"/>
</dbReference>
<dbReference type="KEGG" id="xla:108711267"/>
<dbReference type="Gene3D" id="3.40.390.80">
    <property type="entry name" value="Peptidase M60, enhancin-like domain 2"/>
    <property type="match status" value="1"/>
</dbReference>
<dbReference type="InterPro" id="IPR035423">
    <property type="entry name" value="M60-like_N"/>
</dbReference>
<evidence type="ECO:0000313" key="3">
    <source>
        <dbReference type="Proteomes" id="UP000186698"/>
    </source>
</evidence>
<comment type="similarity">
    <text evidence="1">Belongs to the TCAF family.</text>
</comment>
<dbReference type="FunFam" id="1.10.390.30:FF:000001">
    <property type="entry name" value="TRPM8 channel-associated factor 1"/>
    <property type="match status" value="1"/>
</dbReference>
<organism evidence="3 5">
    <name type="scientific">Xenopus laevis</name>
    <name type="common">African clawed frog</name>
    <dbReference type="NCBI Taxonomy" id="8355"/>
    <lineage>
        <taxon>Eukaryota</taxon>
        <taxon>Metazoa</taxon>
        <taxon>Chordata</taxon>
        <taxon>Craniata</taxon>
        <taxon>Vertebrata</taxon>
        <taxon>Euteleostomi</taxon>
        <taxon>Amphibia</taxon>
        <taxon>Batrachia</taxon>
        <taxon>Anura</taxon>
        <taxon>Pipoidea</taxon>
        <taxon>Pipidae</taxon>
        <taxon>Xenopodinae</taxon>
        <taxon>Xenopus</taxon>
        <taxon>Xenopus</taxon>
    </lineage>
</organism>
<evidence type="ECO:0000256" key="1">
    <source>
        <dbReference type="ARBA" id="ARBA00009770"/>
    </source>
</evidence>
<sequence length="1528" mass="169644">MTFDEDYSCLVHGVGFLDFTGNPFPCKLLITGDTAFPVVVTPRKDVLVAAARYGKGRMVVMAHESYLNMKEFKDFLQNVIAWLCPTPDSIIGIHNKLHLIAEIISTAGHKIKKTNSLIEGLGVFCTNGYDDSQAQQIISFVREGGGLLIGAQAWSWCQAHKQENVLHNFPGNKITSVSGVYFISGTGEKGKFSLTENMPWSSIYTHFDFSVDLKHLLDGVSNFEIVGQTVPSDLLLHGTLTFPIGQTDNKQCFLAGAYYGKGRVLVAAHESFLTKPELKTFILNALSWLDLGQKRKIGVHKDLGNFAEFLQNENISCQVSDFTSEMSVYCCQSFSNNEVDDIHQFVAEGGGLFFSNHAWNWSYQNVDKNVLIDYPGNKVLNKFGISVLERTIPQGNYKAAYSGGAANQYHFLETISQLKIQDEPKVQLSTWLFKLTLDINAFKKLPVCPLNTAFQLQYKELLEDCDTSKTSKPKHKTSSAKQALILCLTHEAEVLGQERDLNNYVEKEPSITVQIDATNPGKNTHRITGLYVDPKKMAVLEFPDSAVHQGLQVQIGCHSDSVYAEEYCHAPVMHTIYVLDQRVPVSCLWGGPLHIIVKAKSNLGKIDVKVYGAVPTSTAVKKKITPNEDYQFLIRGVGCLDFSGDATPCKLLLTGSAALPVLVTPRNDVLIAASRYGKGKLVAIAHENYLNMKEFMVFIQNAVSWLCPNSEAIIGVHSSFGQLSETLSVSGHKVQISSSLTEGLGVFCTSGYDDSQAQEIISFVRQGGGLLIGAQACEWSNCHTDENVLQHFPGNKIASVSGVYFTKGYGEKGTFILSEDMPSCPIYTDLNSSKDLKHLLNGVPQFDISGSTALSDLLLHGALSFPIGLTDKKQCFLAAAYYGKGRVVVATHEGLLFKPELTTFILNVLSWLDDRPDRKIGVHKNLGKLTELLKKENIPCNISNLVPDLGVYCCTSYSDAEAKAIQEFVAEGGGLLIAGHAWYWFSQNPDCNVLTHYPGNKILNKFGISILNNRIPKGSYKSINPDEDIDQYNLPKAFYHLKNELQNESELKLALAAWLFKIRQDIPHFLKLPAKPVTRSIQSDFLDVMQSCAVPDVSKQSPVNSCSKQGLILCLTNDSYVMSQMNDLVKNLEQGDSVTVEIDATNAGTDAWRSTGLYLAPKKAAVLEFPASAVKQGFQVQVGCHSDDLSSKDEYCRAPIVVHKTYVISEKVSVSCYWGGLLYIIVKAKSNLGTIPVKVYGTEPAPTFIKGKTSLANWRESICNLPAPWAELITENIILTIPSDAIRSLSDPEALLSLWDRMMVAVTELAVIPAKLPRPERFVTDVQLSLGWMHSGYPLMCHVQSAKELTDADAIQRTGIWGAIHELGHNQQQSNWEFPPHTTEATCNLWSVYVHETVLGIPRNQAHPQLKPENRTSRIQSYLQDGSNLKEWSMWTALETYLQLQEGFGWEPFKQLFKDYQSMLGIRNENKFKMNLWAEKFSEAVQTNLVPFFESWGWPIEEATRSKLSALPVWEKDPMKSYLSAIKS</sequence>
<dbReference type="Pfam" id="PF13402">
    <property type="entry name" value="Peptidase_M60"/>
    <property type="match status" value="1"/>
</dbReference>
<dbReference type="OMA" id="KTSLANW"/>
<dbReference type="FunFam" id="3.40.390.80:FF:000001">
    <property type="entry name" value="TRPM8 channel-associated factor 1"/>
    <property type="match status" value="1"/>
</dbReference>
<dbReference type="InterPro" id="IPR029062">
    <property type="entry name" value="Class_I_gatase-like"/>
</dbReference>
<dbReference type="GeneID" id="108711267"/>
<dbReference type="RefSeq" id="XP_041442573.1">
    <property type="nucleotide sequence ID" value="XM_041586639.1"/>
</dbReference>
<dbReference type="PANTHER" id="PTHR15730">
    <property type="entry name" value="EXPERIMENTAL AUTOIMMUNE PROSTATITIS ANTIGEN 2-RELATED"/>
    <property type="match status" value="1"/>
</dbReference>
<dbReference type="GO" id="GO:0005886">
    <property type="term" value="C:plasma membrane"/>
    <property type="evidence" value="ECO:0000318"/>
    <property type="project" value="GO_Central"/>
</dbReference>
<dbReference type="SMART" id="SM01276">
    <property type="entry name" value="M60-like"/>
    <property type="match status" value="1"/>
</dbReference>
<dbReference type="Bgee" id="108711267">
    <property type="expression patterns" value="Expressed in zone of skin and 12 other cell types or tissues"/>
</dbReference>
<dbReference type="InterPro" id="IPR042279">
    <property type="entry name" value="Pep_M60_3"/>
</dbReference>
<evidence type="ECO:0000313" key="4">
    <source>
        <dbReference type="RefSeq" id="XP_018108338.1"/>
    </source>
</evidence>
<evidence type="ECO:0000259" key="2">
    <source>
        <dbReference type="PROSITE" id="PS51723"/>
    </source>
</evidence>
<dbReference type="PaxDb" id="8355-A0A1L8GZS5"/>
<dbReference type="PROSITE" id="PS51723">
    <property type="entry name" value="PEPTIDASE_M60"/>
    <property type="match status" value="1"/>
</dbReference>
<dbReference type="OrthoDB" id="10260387at2759"/>
<dbReference type="InterPro" id="IPR051244">
    <property type="entry name" value="TCAF"/>
</dbReference>
<feature type="domain" description="Peptidase M60" evidence="2">
    <location>
        <begin position="1150"/>
        <end position="1449"/>
    </location>
</feature>
<accession>A0A1L8GZS5</accession>
<gene>
    <name evidence="4 5" type="primary">LOC108711267</name>
</gene>
<dbReference type="Proteomes" id="UP000186698">
    <property type="component" value="Chromosome 3L"/>
</dbReference>
<proteinExistence type="inferred from homology"/>
<dbReference type="Pfam" id="PF17291">
    <property type="entry name" value="M60-like_N"/>
    <property type="match status" value="2"/>
</dbReference>
<dbReference type="GO" id="GO:0044325">
    <property type="term" value="F:transmembrane transporter binding"/>
    <property type="evidence" value="ECO:0000318"/>
    <property type="project" value="GO_Central"/>
</dbReference>
<evidence type="ECO:0000313" key="5">
    <source>
        <dbReference type="RefSeq" id="XP_041442573.1"/>
    </source>
</evidence>
<dbReference type="InterPro" id="IPR031161">
    <property type="entry name" value="Peptidase_M60_dom"/>
</dbReference>
<keyword evidence="3" id="KW-1185">Reference proteome</keyword>
<dbReference type="Gene3D" id="1.10.390.30">
    <property type="entry name" value="Peptidase M60, enhancin-like domain 3"/>
    <property type="match status" value="1"/>
</dbReference>
<dbReference type="RefSeq" id="XP_018108338.1">
    <property type="nucleotide sequence ID" value="XM_018252849.2"/>
</dbReference>
<dbReference type="SUPFAM" id="SSF52317">
    <property type="entry name" value="Class I glutamine amidotransferase-like"/>
    <property type="match status" value="3"/>
</dbReference>